<proteinExistence type="predicted"/>
<evidence type="ECO:0000313" key="1">
    <source>
        <dbReference type="EMBL" id="VEJ20925.1"/>
    </source>
</evidence>
<keyword evidence="2" id="KW-1185">Reference proteome</keyword>
<dbReference type="STRING" id="326522.BWD08_06965"/>
<dbReference type="RefSeq" id="WP_126304222.1">
    <property type="nucleotide sequence ID" value="NZ_LR134516.1"/>
</dbReference>
<sequence length="71" mass="8536">MNPDYQRALQQLDELMVFFRSTGEVSCTVAEQEDIILIKLNSLKHTLKPEDTRAIHNIDRYYRRHIRHDHD</sequence>
<accession>A0A3S5BPV2</accession>
<dbReference type="KEGG" id="nani:NCTC12227_00646"/>
<dbReference type="OrthoDB" id="8606623at2"/>
<organism evidence="1 2">
    <name type="scientific">Neisseria animaloris</name>
    <dbReference type="NCBI Taxonomy" id="326522"/>
    <lineage>
        <taxon>Bacteria</taxon>
        <taxon>Pseudomonadati</taxon>
        <taxon>Pseudomonadota</taxon>
        <taxon>Betaproteobacteria</taxon>
        <taxon>Neisseriales</taxon>
        <taxon>Neisseriaceae</taxon>
        <taxon>Neisseria</taxon>
    </lineage>
</organism>
<reference evidence="1 2" key="1">
    <citation type="submission" date="2018-12" db="EMBL/GenBank/DDBJ databases">
        <authorList>
            <consortium name="Pathogen Informatics"/>
        </authorList>
    </citation>
    <scope>NUCLEOTIDE SEQUENCE [LARGE SCALE GENOMIC DNA]</scope>
    <source>
        <strain evidence="1 2">NCTC12227</strain>
    </source>
</reference>
<evidence type="ECO:0000313" key="2">
    <source>
        <dbReference type="Proteomes" id="UP000268229"/>
    </source>
</evidence>
<name>A0A3S5BPV2_9NEIS</name>
<gene>
    <name evidence="1" type="ORF">NCTC12227_00646</name>
</gene>
<evidence type="ECO:0008006" key="3">
    <source>
        <dbReference type="Google" id="ProtNLM"/>
    </source>
</evidence>
<dbReference type="EMBL" id="LR134516">
    <property type="protein sequence ID" value="VEJ20925.1"/>
    <property type="molecule type" value="Genomic_DNA"/>
</dbReference>
<dbReference type="AlphaFoldDB" id="A0A3S5BPV2"/>
<protein>
    <recommendedName>
        <fullName evidence="3">Branched-chain amino acid ABC transporter</fullName>
    </recommendedName>
</protein>
<dbReference type="Proteomes" id="UP000268229">
    <property type="component" value="Chromosome"/>
</dbReference>